<dbReference type="CDD" id="cd03561">
    <property type="entry name" value="VHS"/>
    <property type="match status" value="1"/>
</dbReference>
<dbReference type="InterPro" id="IPR008942">
    <property type="entry name" value="ENTH_VHS"/>
</dbReference>
<dbReference type="GO" id="GO:0043130">
    <property type="term" value="F:ubiquitin binding"/>
    <property type="evidence" value="ECO:0007669"/>
    <property type="project" value="InterPro"/>
</dbReference>
<comment type="caution">
    <text evidence="2">The sequence shown here is derived from an EMBL/GenBank/DDBJ whole genome shotgun (WGS) entry which is preliminary data.</text>
</comment>
<dbReference type="GO" id="GO:0035091">
    <property type="term" value="F:phosphatidylinositol binding"/>
    <property type="evidence" value="ECO:0007669"/>
    <property type="project" value="InterPro"/>
</dbReference>
<reference evidence="2 3" key="1">
    <citation type="submission" date="2019-07" db="EMBL/GenBank/DDBJ databases">
        <title>Genomes of Cafeteria roenbergensis.</title>
        <authorList>
            <person name="Fischer M.G."/>
            <person name="Hackl T."/>
            <person name="Roman M."/>
        </authorList>
    </citation>
    <scope>NUCLEOTIDE SEQUENCE [LARGE SCALE GENOMIC DNA]</scope>
    <source>
        <strain evidence="2 3">RCC970-E3</strain>
    </source>
</reference>
<dbReference type="Proteomes" id="UP000324907">
    <property type="component" value="Unassembled WGS sequence"/>
</dbReference>
<feature type="domain" description="VHS" evidence="1">
    <location>
        <begin position="21"/>
        <end position="164"/>
    </location>
</feature>
<dbReference type="GO" id="GO:0043328">
    <property type="term" value="P:protein transport to vacuole involved in ubiquitin-dependent protein catabolic process via the multivesicular body sorting pathway"/>
    <property type="evidence" value="ECO:0007669"/>
    <property type="project" value="InterPro"/>
</dbReference>
<evidence type="ECO:0000259" key="1">
    <source>
        <dbReference type="PROSITE" id="PS50179"/>
    </source>
</evidence>
<dbReference type="InterPro" id="IPR002014">
    <property type="entry name" value="VHS_dom"/>
</dbReference>
<name>A0A5A8D4R2_CAFRO</name>
<dbReference type="SUPFAM" id="SSF48464">
    <property type="entry name" value="ENTH/VHS domain"/>
    <property type="match status" value="1"/>
</dbReference>
<dbReference type="EMBL" id="VLTL01000113">
    <property type="protein sequence ID" value="KAA0160198.1"/>
    <property type="molecule type" value="Genomic_DNA"/>
</dbReference>
<protein>
    <recommendedName>
        <fullName evidence="1">VHS domain-containing protein</fullName>
    </recommendedName>
</protein>
<dbReference type="Pfam" id="PF00790">
    <property type="entry name" value="VHS"/>
    <property type="match status" value="1"/>
</dbReference>
<dbReference type="InterPro" id="IPR044836">
    <property type="entry name" value="TOL_plant"/>
</dbReference>
<dbReference type="PROSITE" id="PS50179">
    <property type="entry name" value="VHS"/>
    <property type="match status" value="1"/>
</dbReference>
<evidence type="ECO:0000313" key="3">
    <source>
        <dbReference type="Proteomes" id="UP000324907"/>
    </source>
</evidence>
<proteinExistence type="predicted"/>
<dbReference type="Gene3D" id="1.25.40.90">
    <property type="match status" value="1"/>
</dbReference>
<evidence type="ECO:0000313" key="2">
    <source>
        <dbReference type="EMBL" id="KAA0160198.1"/>
    </source>
</evidence>
<sequence length="190" mass="21314">MASLFRRRKKVDIGGLDELITTSTVGGEENVAANITICDRVNLLRTPEELMEVVEVMRARLGVRDEAVTIPSLFLLEMLIKNCGMRFAQVVAANKGIFTQLENALQWLQRRIRAKEPGSVRASHKALELIQSWGEEFLPMRTSHGLEAFVALYHKLRARGFKFTAPQLDETRPPIFTPPSGIDRSVALQA</sequence>
<accession>A0A5A8D4R2</accession>
<dbReference type="PANTHER" id="PTHR45898">
    <property type="entry name" value="TOM1-LIKE PROTEIN"/>
    <property type="match status" value="1"/>
</dbReference>
<gene>
    <name evidence="2" type="ORF">FNF28_05516</name>
</gene>
<dbReference type="AlphaFoldDB" id="A0A5A8D4R2"/>
<dbReference type="PANTHER" id="PTHR45898:SF4">
    <property type="entry name" value="TARGET OF MYB PROTEIN 1"/>
    <property type="match status" value="1"/>
</dbReference>
<organism evidence="2 3">
    <name type="scientific">Cafeteria roenbergensis</name>
    <name type="common">Marine flagellate</name>
    <dbReference type="NCBI Taxonomy" id="33653"/>
    <lineage>
        <taxon>Eukaryota</taxon>
        <taxon>Sar</taxon>
        <taxon>Stramenopiles</taxon>
        <taxon>Bigyra</taxon>
        <taxon>Opalozoa</taxon>
        <taxon>Bicosoecida</taxon>
        <taxon>Cafeteriaceae</taxon>
        <taxon>Cafeteria</taxon>
    </lineage>
</organism>
<dbReference type="SMART" id="SM00288">
    <property type="entry name" value="VHS"/>
    <property type="match status" value="1"/>
</dbReference>